<evidence type="ECO:0000259" key="3">
    <source>
        <dbReference type="PROSITE" id="PS50011"/>
    </source>
</evidence>
<dbReference type="InterPro" id="IPR019734">
    <property type="entry name" value="TPR_rpt"/>
</dbReference>
<dbReference type="EMBL" id="GG738867">
    <property type="protein sequence ID" value="EFC44606.1"/>
    <property type="molecule type" value="Genomic_DNA"/>
</dbReference>
<dbReference type="SUPFAM" id="SSF48452">
    <property type="entry name" value="TPR-like"/>
    <property type="match status" value="1"/>
</dbReference>
<dbReference type="PROSITE" id="PS50011">
    <property type="entry name" value="PROTEIN_KINASE_DOM"/>
    <property type="match status" value="1"/>
</dbReference>
<keyword evidence="1" id="KW-0802">TPR repeat</keyword>
<dbReference type="Proteomes" id="UP000006671">
    <property type="component" value="Unassembled WGS sequence"/>
</dbReference>
<dbReference type="InterPro" id="IPR000719">
    <property type="entry name" value="Prot_kinase_dom"/>
</dbReference>
<feature type="repeat" description="TPR" evidence="1">
    <location>
        <begin position="447"/>
        <end position="480"/>
    </location>
</feature>
<evidence type="ECO:0000256" key="2">
    <source>
        <dbReference type="SAM" id="Phobius"/>
    </source>
</evidence>
<dbReference type="InParanoid" id="D2VF19"/>
<keyword evidence="2" id="KW-0472">Membrane</keyword>
<reference evidence="4 5" key="1">
    <citation type="journal article" date="2010" name="Cell">
        <title>The genome of Naegleria gruberi illuminates early eukaryotic versatility.</title>
        <authorList>
            <person name="Fritz-Laylin L.K."/>
            <person name="Prochnik S.E."/>
            <person name="Ginger M.L."/>
            <person name="Dacks J.B."/>
            <person name="Carpenter M.L."/>
            <person name="Field M.C."/>
            <person name="Kuo A."/>
            <person name="Paredez A."/>
            <person name="Chapman J."/>
            <person name="Pham J."/>
            <person name="Shu S."/>
            <person name="Neupane R."/>
            <person name="Cipriano M."/>
            <person name="Mancuso J."/>
            <person name="Tu H."/>
            <person name="Salamov A."/>
            <person name="Lindquist E."/>
            <person name="Shapiro H."/>
            <person name="Lucas S."/>
            <person name="Grigoriev I.V."/>
            <person name="Cande W.Z."/>
            <person name="Fulton C."/>
            <person name="Rokhsar D.S."/>
            <person name="Dawson S.C."/>
        </authorList>
    </citation>
    <scope>NUCLEOTIDE SEQUENCE [LARGE SCALE GENOMIC DNA]</scope>
    <source>
        <strain evidence="4 5">NEG-M</strain>
    </source>
</reference>
<organism evidence="5">
    <name type="scientific">Naegleria gruberi</name>
    <name type="common">Amoeba</name>
    <dbReference type="NCBI Taxonomy" id="5762"/>
    <lineage>
        <taxon>Eukaryota</taxon>
        <taxon>Discoba</taxon>
        <taxon>Heterolobosea</taxon>
        <taxon>Tetramitia</taxon>
        <taxon>Eutetramitia</taxon>
        <taxon>Vahlkampfiidae</taxon>
        <taxon>Naegleria</taxon>
    </lineage>
</organism>
<sequence>MELKDGYFPSSNGSDFTSLAKLQRFSPISVSFNVLICFDSKYETEVSVKKHQLSDETNLLVGIGIDTLHHSNIIHRDLKLKNIFVREYDPNTGYIKIMIGDFGDAKQMEKSYYESSGTKTFNDSPPEIIDQWKQNKKDVKWTKKADLWGIGCVLFRLLTFDLRGGSASFLERVLLVLTQKGCHIRDEKSGLINGISKAFNENTTELIKQQTLDISTFMGMREDYLRKLAISIIDNDLEILEEVPHALEKGDSFYQQKLIIMLTTNDLKDEKGMEDIFEKSIQLFPKCIYLSKLSCSLFFMLEKYEKSLLYIEKVTCNSVFKLNYEDWITCYDMKSNIYAIQEKWDEALSIAEFILLELAVRKSNCIPKHVIALNRAELYFNKKDYDQCIESCTFVIDTFENLHSVEDEKNAHLVAYTLAAKAYGEKGDQYNCFRFIQVAHSTNERDCTILIIRAQLYIKFNQIESALDSILKAISIQPQTREYYELALTVFKMCKNVNMTTLCSELITKLDNRKEITNSDLSLLLKLETKSTIETIKQDSSHNTVSPLNAIVKTKITLSTLRGTTVKVECTDIEGIIKECRHKLLNDKLEIIVNMKEKTRIDYIEDLDPSINYTILTVEEFKDLDAKQPPSNTNSILLSSMAALSFLAAATSYLFIVRK</sequence>
<dbReference type="Gene3D" id="1.10.510.10">
    <property type="entry name" value="Transferase(Phosphotransferase) domain 1"/>
    <property type="match status" value="1"/>
</dbReference>
<dbReference type="OrthoDB" id="4062651at2759"/>
<dbReference type="Pfam" id="PF00069">
    <property type="entry name" value="Pkinase"/>
    <property type="match status" value="1"/>
</dbReference>
<evidence type="ECO:0000313" key="4">
    <source>
        <dbReference type="EMBL" id="EFC44606.1"/>
    </source>
</evidence>
<dbReference type="SMART" id="SM00220">
    <property type="entry name" value="S_TKc"/>
    <property type="match status" value="1"/>
</dbReference>
<dbReference type="AlphaFoldDB" id="D2VF19"/>
<dbReference type="STRING" id="5762.D2VF19"/>
<dbReference type="GO" id="GO:0005524">
    <property type="term" value="F:ATP binding"/>
    <property type="evidence" value="ECO:0007669"/>
    <property type="project" value="InterPro"/>
</dbReference>
<dbReference type="InterPro" id="IPR008271">
    <property type="entry name" value="Ser/Thr_kinase_AS"/>
</dbReference>
<evidence type="ECO:0000256" key="1">
    <source>
        <dbReference type="PROSITE-ProRule" id="PRU00339"/>
    </source>
</evidence>
<protein>
    <submittedName>
        <fullName evidence="4">Predicted protein</fullName>
    </submittedName>
</protein>
<dbReference type="RefSeq" id="XP_002677350.1">
    <property type="nucleotide sequence ID" value="XM_002677304.1"/>
</dbReference>
<dbReference type="GeneID" id="8856944"/>
<evidence type="ECO:0000313" key="5">
    <source>
        <dbReference type="Proteomes" id="UP000006671"/>
    </source>
</evidence>
<dbReference type="eggNOG" id="KOG0575">
    <property type="taxonomic scope" value="Eukaryota"/>
</dbReference>
<dbReference type="PROSITE" id="PS00108">
    <property type="entry name" value="PROTEIN_KINASE_ST"/>
    <property type="match status" value="1"/>
</dbReference>
<keyword evidence="2" id="KW-1133">Transmembrane helix</keyword>
<dbReference type="VEuPathDB" id="AmoebaDB:NAEGRDRAFT_58006"/>
<accession>D2VF19</accession>
<dbReference type="InterPro" id="IPR053083">
    <property type="entry name" value="TF_kinase-domain_protein"/>
</dbReference>
<dbReference type="SMART" id="SM00028">
    <property type="entry name" value="TPR"/>
    <property type="match status" value="2"/>
</dbReference>
<gene>
    <name evidence="4" type="ORF">NAEGRDRAFT_58006</name>
</gene>
<feature type="transmembrane region" description="Helical" evidence="2">
    <location>
        <begin position="636"/>
        <end position="656"/>
    </location>
</feature>
<proteinExistence type="predicted"/>
<feature type="domain" description="Protein kinase" evidence="3">
    <location>
        <begin position="1"/>
        <end position="254"/>
    </location>
</feature>
<dbReference type="GO" id="GO:0004672">
    <property type="term" value="F:protein kinase activity"/>
    <property type="evidence" value="ECO:0007669"/>
    <property type="project" value="InterPro"/>
</dbReference>
<keyword evidence="2" id="KW-0812">Transmembrane</keyword>
<dbReference type="InterPro" id="IPR011990">
    <property type="entry name" value="TPR-like_helical_dom_sf"/>
</dbReference>
<keyword evidence="5" id="KW-1185">Reference proteome</keyword>
<name>D2VF19_NAEGR</name>
<dbReference type="PROSITE" id="PS50005">
    <property type="entry name" value="TPR"/>
    <property type="match status" value="1"/>
</dbReference>
<dbReference type="PANTHER" id="PTHR44305">
    <property type="entry name" value="SI:DKEY-192D15.2-RELATED"/>
    <property type="match status" value="1"/>
</dbReference>
<dbReference type="Gene3D" id="1.25.40.10">
    <property type="entry name" value="Tetratricopeptide repeat domain"/>
    <property type="match status" value="1"/>
</dbReference>
<dbReference type="InterPro" id="IPR011009">
    <property type="entry name" value="Kinase-like_dom_sf"/>
</dbReference>
<dbReference type="KEGG" id="ngr:NAEGRDRAFT_58006"/>
<dbReference type="SUPFAM" id="SSF56112">
    <property type="entry name" value="Protein kinase-like (PK-like)"/>
    <property type="match status" value="1"/>
</dbReference>